<accession>A0ABN0R427</accession>
<dbReference type="Proteomes" id="UP000020681">
    <property type="component" value="Unassembled WGS sequence"/>
</dbReference>
<evidence type="ECO:0000313" key="1">
    <source>
        <dbReference type="EMBL" id="EUA91797.1"/>
    </source>
</evidence>
<gene>
    <name evidence="1" type="ORF">I551_1642</name>
</gene>
<evidence type="ECO:0000313" key="2">
    <source>
        <dbReference type="Proteomes" id="UP000020681"/>
    </source>
</evidence>
<sequence length="93" mass="10306">MWLAKLLAALGKRPARIALGYHQLGQAFDDDRQNQQVIRTYHVSNTSSEQNAGPIAIISPIEPAGGGSARLARNTSKMDTEERFPLLRSEFRV</sequence>
<proteinExistence type="predicted"/>
<name>A0ABN0R427_MYCUL</name>
<dbReference type="EMBL" id="JAOL01000085">
    <property type="protein sequence ID" value="EUA91797.1"/>
    <property type="molecule type" value="Genomic_DNA"/>
</dbReference>
<organism evidence="1 2">
    <name type="scientific">Mycobacterium ulcerans str. Harvey</name>
    <dbReference type="NCBI Taxonomy" id="1299332"/>
    <lineage>
        <taxon>Bacteria</taxon>
        <taxon>Bacillati</taxon>
        <taxon>Actinomycetota</taxon>
        <taxon>Actinomycetes</taxon>
        <taxon>Mycobacteriales</taxon>
        <taxon>Mycobacteriaceae</taxon>
        <taxon>Mycobacterium</taxon>
        <taxon>Mycobacterium ulcerans group</taxon>
    </lineage>
</organism>
<reference evidence="1 2" key="1">
    <citation type="submission" date="2014-01" db="EMBL/GenBank/DDBJ databases">
        <authorList>
            <person name="Dobos K."/>
            <person name="Lenaerts A."/>
            <person name="Ordway D."/>
            <person name="DeGroote M.A."/>
            <person name="Parker T."/>
            <person name="Sizemore C."/>
            <person name="Tallon L.J."/>
            <person name="Sadzewicz L.K."/>
            <person name="Sengamalay N."/>
            <person name="Fraser C.M."/>
            <person name="Hine E."/>
            <person name="Shefchek K.A."/>
            <person name="Das S.P."/>
            <person name="Tettelin H."/>
        </authorList>
    </citation>
    <scope>NUCLEOTIDE SEQUENCE [LARGE SCALE GENOMIC DNA]</scope>
    <source>
        <strain evidence="1 2">Harvey</strain>
    </source>
</reference>
<keyword evidence="2" id="KW-1185">Reference proteome</keyword>
<protein>
    <submittedName>
        <fullName evidence="1">Uncharacterized protein</fullName>
    </submittedName>
</protein>
<comment type="caution">
    <text evidence="1">The sequence shown here is derived from an EMBL/GenBank/DDBJ whole genome shotgun (WGS) entry which is preliminary data.</text>
</comment>